<gene>
    <name evidence="3" type="ORF">FUA23_17925</name>
</gene>
<keyword evidence="1" id="KW-0378">Hydrolase</keyword>
<dbReference type="Pfam" id="PF01832">
    <property type="entry name" value="Glucosaminidase"/>
    <property type="match status" value="1"/>
</dbReference>
<evidence type="ECO:0000313" key="4">
    <source>
        <dbReference type="Proteomes" id="UP000321907"/>
    </source>
</evidence>
<organism evidence="3 4">
    <name type="scientific">Neolewinella aurantiaca</name>
    <dbReference type="NCBI Taxonomy" id="2602767"/>
    <lineage>
        <taxon>Bacteria</taxon>
        <taxon>Pseudomonadati</taxon>
        <taxon>Bacteroidota</taxon>
        <taxon>Saprospiria</taxon>
        <taxon>Saprospirales</taxon>
        <taxon>Lewinellaceae</taxon>
        <taxon>Neolewinella</taxon>
    </lineage>
</organism>
<dbReference type="PANTHER" id="PTHR33308:SF9">
    <property type="entry name" value="PEPTIDOGLYCAN HYDROLASE FLGJ"/>
    <property type="match status" value="1"/>
</dbReference>
<evidence type="ECO:0000259" key="2">
    <source>
        <dbReference type="SMART" id="SM00047"/>
    </source>
</evidence>
<dbReference type="Proteomes" id="UP000321907">
    <property type="component" value="Unassembled WGS sequence"/>
</dbReference>
<keyword evidence="4" id="KW-1185">Reference proteome</keyword>
<proteinExistence type="predicted"/>
<protein>
    <submittedName>
        <fullName evidence="3">Mannosyl-glycoprotein endo-beta-N-acetylglucosamidase</fullName>
    </submittedName>
</protein>
<dbReference type="OrthoDB" id="9810444at2"/>
<dbReference type="InterPro" id="IPR002901">
    <property type="entry name" value="MGlyc_endo_b_GlcNAc-like_dom"/>
</dbReference>
<dbReference type="GO" id="GO:0004040">
    <property type="term" value="F:amidase activity"/>
    <property type="evidence" value="ECO:0007669"/>
    <property type="project" value="InterPro"/>
</dbReference>
<dbReference type="Gene3D" id="1.10.530.10">
    <property type="match status" value="1"/>
</dbReference>
<evidence type="ECO:0000313" key="3">
    <source>
        <dbReference type="EMBL" id="TXF87689.1"/>
    </source>
</evidence>
<dbReference type="SMART" id="SM00047">
    <property type="entry name" value="LYZ2"/>
    <property type="match status" value="1"/>
</dbReference>
<dbReference type="PANTHER" id="PTHR33308">
    <property type="entry name" value="PEPTIDOGLYCAN HYDROLASE FLGJ"/>
    <property type="match status" value="1"/>
</dbReference>
<comment type="caution">
    <text evidence="3">The sequence shown here is derived from an EMBL/GenBank/DDBJ whole genome shotgun (WGS) entry which is preliminary data.</text>
</comment>
<dbReference type="EMBL" id="VOXD01000033">
    <property type="protein sequence ID" value="TXF87689.1"/>
    <property type="molecule type" value="Genomic_DNA"/>
</dbReference>
<evidence type="ECO:0000256" key="1">
    <source>
        <dbReference type="ARBA" id="ARBA00022801"/>
    </source>
</evidence>
<reference evidence="3 4" key="1">
    <citation type="submission" date="2019-08" db="EMBL/GenBank/DDBJ databases">
        <title>Lewinella sp. strain SSH13 Genome sequencing and assembly.</title>
        <authorList>
            <person name="Kim I."/>
        </authorList>
    </citation>
    <scope>NUCLEOTIDE SEQUENCE [LARGE SCALE GENOMIC DNA]</scope>
    <source>
        <strain evidence="3 4">SSH13</strain>
    </source>
</reference>
<feature type="domain" description="Mannosyl-glycoprotein endo-beta-N-acetylglucosamidase-like" evidence="2">
    <location>
        <begin position="103"/>
        <end position="253"/>
    </location>
</feature>
<name>A0A5C7FP60_9BACT</name>
<accession>A0A5C7FP60</accession>
<dbReference type="RefSeq" id="WP_147932143.1">
    <property type="nucleotide sequence ID" value="NZ_VOXD01000033.1"/>
</dbReference>
<dbReference type="InterPro" id="IPR051056">
    <property type="entry name" value="Glycosyl_Hydrolase_73"/>
</dbReference>
<dbReference type="AlphaFoldDB" id="A0A5C7FP60"/>
<sequence length="255" mass="28802">MKQAQLPIPTGWKLLLNELYQRVHKQVTSPWTKLVVLACLTLLFTQREFSFNVSIGGGDGWLSVKETSVFNNSAGGPTISGGAAGAEAVTEAKLTGYVAPAKEWTARQKKQLAYVDRFKLVALAEMETHGIPASITLAQGLLESGTGRSTLARKNNNHFGIKCFSKKCRKGHCSNHSDDHHKDFFRNFETPEESYREHSKVLMKSRYKSLFTLAKTDYKNWSHGLRKAGYATDPRYGDKLVRMIEDLELWRYDRL</sequence>